<evidence type="ECO:0000313" key="3">
    <source>
        <dbReference type="EMBL" id="CAK0785455.1"/>
    </source>
</evidence>
<dbReference type="EMBL" id="CAUYUE010000012">
    <property type="protein sequence ID" value="CAK0785455.1"/>
    <property type="molecule type" value="Genomic_DNA"/>
</dbReference>
<sequence length="334" mass="36999">MVITHSDVPAVKSSTYTISFQRRSQSAYIRHRKLVSSAFTRLAMTVAKDNGVEHPNDTSLTVVSSNGLHLVPQRCSKTVHFIRHGEGFHNIGYEENVDAHLTPYGWHQAAALGKHVRSLQPPLNIELVVVSPLMRTCETAAGVFGGAAPGSPDGELLMKRQDDSHLERSAHDAIALPADMPFVAEELVRERMGSSPCDSRRPLHLTQEHFPGIDYSQIETDEDVQWQKVHEQINNKGEYRVGESEDATEQRGLKFLKWLLARPESRIAVVAHAGIIRHTLSAFAKGLPRAAASDLTQEFNNCEMRSIVLSDASVAPPSDKTRFPGGHQWETAHL</sequence>
<proteinExistence type="inferred from homology"/>
<dbReference type="InterPro" id="IPR029033">
    <property type="entry name" value="His_PPase_superfam"/>
</dbReference>
<reference evidence="3 4" key="1">
    <citation type="submission" date="2023-10" db="EMBL/GenBank/DDBJ databases">
        <authorList>
            <person name="Maclean D."/>
            <person name="Macfadyen A."/>
        </authorList>
    </citation>
    <scope>NUCLEOTIDE SEQUENCE [LARGE SCALE GENOMIC DNA]</scope>
</reference>
<dbReference type="SMART" id="SM00855">
    <property type="entry name" value="PGAM"/>
    <property type="match status" value="1"/>
</dbReference>
<dbReference type="Proteomes" id="UP001314263">
    <property type="component" value="Unassembled WGS sequence"/>
</dbReference>
<dbReference type="PANTHER" id="PTHR48100">
    <property type="entry name" value="BROAD-SPECIFICITY PHOSPHATASE YOR283W-RELATED"/>
    <property type="match status" value="1"/>
</dbReference>
<organism evidence="3 4">
    <name type="scientific">Coccomyxa viridis</name>
    <dbReference type="NCBI Taxonomy" id="1274662"/>
    <lineage>
        <taxon>Eukaryota</taxon>
        <taxon>Viridiplantae</taxon>
        <taxon>Chlorophyta</taxon>
        <taxon>core chlorophytes</taxon>
        <taxon>Trebouxiophyceae</taxon>
        <taxon>Trebouxiophyceae incertae sedis</taxon>
        <taxon>Coccomyxaceae</taxon>
        <taxon>Coccomyxa</taxon>
    </lineage>
</organism>
<keyword evidence="4" id="KW-1185">Reference proteome</keyword>
<dbReference type="Gene3D" id="3.40.50.1240">
    <property type="entry name" value="Phosphoglycerate mutase-like"/>
    <property type="match status" value="1"/>
</dbReference>
<dbReference type="GO" id="GO:0016791">
    <property type="term" value="F:phosphatase activity"/>
    <property type="evidence" value="ECO:0007669"/>
    <property type="project" value="TreeGrafter"/>
</dbReference>
<dbReference type="CDD" id="cd07067">
    <property type="entry name" value="HP_PGM_like"/>
    <property type="match status" value="1"/>
</dbReference>
<feature type="region of interest" description="Disordered" evidence="2">
    <location>
        <begin position="315"/>
        <end position="334"/>
    </location>
</feature>
<evidence type="ECO:0000256" key="2">
    <source>
        <dbReference type="SAM" id="MobiDB-lite"/>
    </source>
</evidence>
<name>A0AAV1IG66_9CHLO</name>
<protein>
    <recommendedName>
        <fullName evidence="5">Phosphoglycerate mutase</fullName>
    </recommendedName>
</protein>
<dbReference type="InterPro" id="IPR050275">
    <property type="entry name" value="PGM_Phosphatase"/>
</dbReference>
<comment type="caution">
    <text evidence="3">The sequence shown here is derived from an EMBL/GenBank/DDBJ whole genome shotgun (WGS) entry which is preliminary data.</text>
</comment>
<evidence type="ECO:0008006" key="5">
    <source>
        <dbReference type="Google" id="ProtNLM"/>
    </source>
</evidence>
<accession>A0AAV1IG66</accession>
<dbReference type="Pfam" id="PF00300">
    <property type="entry name" value="His_Phos_1"/>
    <property type="match status" value="2"/>
</dbReference>
<comment type="similarity">
    <text evidence="1">Belongs to the phosphoglycerate mutase family.</text>
</comment>
<dbReference type="SUPFAM" id="SSF53254">
    <property type="entry name" value="Phosphoglycerate mutase-like"/>
    <property type="match status" value="1"/>
</dbReference>
<dbReference type="PANTHER" id="PTHR48100:SF1">
    <property type="entry name" value="HISTIDINE PHOSPHATASE FAMILY PROTEIN-RELATED"/>
    <property type="match status" value="1"/>
</dbReference>
<dbReference type="GO" id="GO:0005737">
    <property type="term" value="C:cytoplasm"/>
    <property type="evidence" value="ECO:0007669"/>
    <property type="project" value="TreeGrafter"/>
</dbReference>
<gene>
    <name evidence="3" type="ORF">CVIRNUC_008664</name>
</gene>
<evidence type="ECO:0000256" key="1">
    <source>
        <dbReference type="ARBA" id="ARBA00038362"/>
    </source>
</evidence>
<evidence type="ECO:0000313" key="4">
    <source>
        <dbReference type="Proteomes" id="UP001314263"/>
    </source>
</evidence>
<dbReference type="AlphaFoldDB" id="A0AAV1IG66"/>
<dbReference type="InterPro" id="IPR013078">
    <property type="entry name" value="His_Pase_superF_clade-1"/>
</dbReference>